<feature type="region of interest" description="Disordered" evidence="1">
    <location>
        <begin position="127"/>
        <end position="155"/>
    </location>
</feature>
<dbReference type="EMBL" id="CP018632">
    <property type="protein sequence ID" value="ASJ75125.1"/>
    <property type="molecule type" value="Genomic_DNA"/>
</dbReference>
<keyword evidence="3" id="KW-1185">Reference proteome</keyword>
<dbReference type="Proteomes" id="UP000250079">
    <property type="component" value="Chromosome"/>
</dbReference>
<protein>
    <submittedName>
        <fullName evidence="2">Uncharacterized protein</fullName>
    </submittedName>
</protein>
<name>A0A2Z2NXC9_9GAMM</name>
<dbReference type="RefSeq" id="WP_157736260.1">
    <property type="nucleotide sequence ID" value="NZ_CP018632.1"/>
</dbReference>
<accession>A0A2Z2NXC9</accession>
<dbReference type="AlphaFoldDB" id="A0A2Z2NXC9"/>
<dbReference type="KEGG" id="gai:IMCC3135_25310"/>
<evidence type="ECO:0000313" key="2">
    <source>
        <dbReference type="EMBL" id="ASJ75125.1"/>
    </source>
</evidence>
<evidence type="ECO:0000313" key="3">
    <source>
        <dbReference type="Proteomes" id="UP000250079"/>
    </source>
</evidence>
<sequence>MQKPPIPPVPSGPGYERIKDALENVLASEKFLSAPQMSAFLRYVVVQAATGNKSRIKAYTVAVDALGKPETFDPQNDPVVRVLAGRLRSTLSSFYELHPDADIMIEMKPGSYVPNFILKDSNKPSAIDEQLSDSGNETSSTVEGSPSGTTTLSVGPAHAANNQWAANTGNEDRGTGRHANHGFQQAGLSTEHQRYAGSTGSSFFTLLSFFGKYRKLSTAAALVCAVLIGMYMGDELEKSTEPAMLASHLLQEPANTATDNMRPRSDVLSLFVSAMAPAESLASQLNAMMSSVFSESDNVRVYRMLRSTQTQQFWPEDYIMSLNVLPLTEETQISIQLVDAQTGRITHTETVHLSADAPKGLSSADLKILTDFSRHLISADGPLSLDYESKLKN</sequence>
<feature type="compositionally biased region" description="Polar residues" evidence="1">
    <location>
        <begin position="132"/>
        <end position="153"/>
    </location>
</feature>
<dbReference type="OrthoDB" id="54411at2"/>
<gene>
    <name evidence="2" type="ORF">IMCC3135_25310</name>
</gene>
<reference evidence="2 3" key="1">
    <citation type="submission" date="2016-12" db="EMBL/GenBank/DDBJ databases">
        <authorList>
            <person name="Song W.-J."/>
            <person name="Kurnit D.M."/>
        </authorList>
    </citation>
    <scope>NUCLEOTIDE SEQUENCE [LARGE SCALE GENOMIC DNA]</scope>
    <source>
        <strain evidence="2 3">IMCC3135</strain>
    </source>
</reference>
<organism evidence="2 3">
    <name type="scientific">Granulosicoccus antarcticus IMCC3135</name>
    <dbReference type="NCBI Taxonomy" id="1192854"/>
    <lineage>
        <taxon>Bacteria</taxon>
        <taxon>Pseudomonadati</taxon>
        <taxon>Pseudomonadota</taxon>
        <taxon>Gammaproteobacteria</taxon>
        <taxon>Chromatiales</taxon>
        <taxon>Granulosicoccaceae</taxon>
        <taxon>Granulosicoccus</taxon>
    </lineage>
</organism>
<proteinExistence type="predicted"/>
<evidence type="ECO:0000256" key="1">
    <source>
        <dbReference type="SAM" id="MobiDB-lite"/>
    </source>
</evidence>